<evidence type="ECO:0000256" key="8">
    <source>
        <dbReference type="ARBA" id="ARBA00023015"/>
    </source>
</evidence>
<evidence type="ECO:0000259" key="15">
    <source>
        <dbReference type="PROSITE" id="PS51457"/>
    </source>
</evidence>
<evidence type="ECO:0000256" key="1">
    <source>
        <dbReference type="ARBA" id="ARBA00004123"/>
    </source>
</evidence>
<dbReference type="GO" id="GO:0008270">
    <property type="term" value="F:zinc ion binding"/>
    <property type="evidence" value="ECO:0007669"/>
    <property type="project" value="UniProtKB-KW"/>
</dbReference>
<dbReference type="AlphaFoldDB" id="A0AAV4UL92"/>
<dbReference type="InterPro" id="IPR056987">
    <property type="entry name" value="ZMYND8_CC"/>
</dbReference>
<dbReference type="PROSITE" id="PS01360">
    <property type="entry name" value="ZF_MYND_1"/>
    <property type="match status" value="1"/>
</dbReference>
<feature type="region of interest" description="Disordered" evidence="13">
    <location>
        <begin position="543"/>
        <end position="562"/>
    </location>
</feature>
<dbReference type="PROSITE" id="PS50865">
    <property type="entry name" value="ZF_MYND_2"/>
    <property type="match status" value="1"/>
</dbReference>
<evidence type="ECO:0000259" key="14">
    <source>
        <dbReference type="PROSITE" id="PS50865"/>
    </source>
</evidence>
<evidence type="ECO:0000256" key="11">
    <source>
        <dbReference type="ARBA" id="ARBA00023242"/>
    </source>
</evidence>
<keyword evidence="4" id="KW-0479">Metal-binding</keyword>
<dbReference type="InterPro" id="IPR002893">
    <property type="entry name" value="Znf_MYND"/>
</dbReference>
<keyword evidence="3" id="KW-0158">Chromosome</keyword>
<keyword evidence="11" id="KW-0539">Nucleus</keyword>
<feature type="region of interest" description="Disordered" evidence="13">
    <location>
        <begin position="35"/>
        <end position="115"/>
    </location>
</feature>
<dbReference type="FunFam" id="6.10.140.2220:FF:000002">
    <property type="entry name" value="Protein kinase C-binding protein 1 isoform C"/>
    <property type="match status" value="1"/>
</dbReference>
<feature type="compositionally biased region" description="Basic and acidic residues" evidence="13">
    <location>
        <begin position="980"/>
        <end position="1000"/>
    </location>
</feature>
<feature type="region of interest" description="Disordered" evidence="13">
    <location>
        <begin position="216"/>
        <end position="235"/>
    </location>
</feature>
<feature type="region of interest" description="Disordered" evidence="13">
    <location>
        <begin position="262"/>
        <end position="364"/>
    </location>
</feature>
<evidence type="ECO:0000313" key="16">
    <source>
        <dbReference type="EMBL" id="GIY58592.1"/>
    </source>
</evidence>
<feature type="compositionally biased region" description="Polar residues" evidence="13">
    <location>
        <begin position="698"/>
        <end position="708"/>
    </location>
</feature>
<keyword evidence="6" id="KW-0862">Zinc</keyword>
<feature type="region of interest" description="Disordered" evidence="13">
    <location>
        <begin position="670"/>
        <end position="709"/>
    </location>
</feature>
<feature type="compositionally biased region" description="Acidic residues" evidence="13">
    <location>
        <begin position="543"/>
        <end position="554"/>
    </location>
</feature>
<feature type="compositionally biased region" description="Basic and acidic residues" evidence="13">
    <location>
        <begin position="89"/>
        <end position="103"/>
    </location>
</feature>
<feature type="region of interest" description="Disordered" evidence="13">
    <location>
        <begin position="135"/>
        <end position="185"/>
    </location>
</feature>
<name>A0AAV4UL92_CAEEX</name>
<evidence type="ECO:0000256" key="12">
    <source>
        <dbReference type="PROSITE-ProRule" id="PRU00134"/>
    </source>
</evidence>
<evidence type="ECO:0000256" key="10">
    <source>
        <dbReference type="ARBA" id="ARBA00023163"/>
    </source>
</evidence>
<keyword evidence="10" id="KW-0804">Transcription</keyword>
<dbReference type="PROSITE" id="PS51457">
    <property type="entry name" value="BEN"/>
    <property type="match status" value="1"/>
</dbReference>
<feature type="compositionally biased region" description="Polar residues" evidence="13">
    <location>
        <begin position="925"/>
        <end position="934"/>
    </location>
</feature>
<dbReference type="GO" id="GO:0005694">
    <property type="term" value="C:chromosome"/>
    <property type="evidence" value="ECO:0007669"/>
    <property type="project" value="UniProtKB-SubCell"/>
</dbReference>
<accession>A0AAV4UL92</accession>
<dbReference type="InterPro" id="IPR057053">
    <property type="entry name" value="MYND_ZMYND11_ZMYD8"/>
</dbReference>
<evidence type="ECO:0000256" key="13">
    <source>
        <dbReference type="SAM" id="MobiDB-lite"/>
    </source>
</evidence>
<keyword evidence="9" id="KW-0103">Bromodomain</keyword>
<evidence type="ECO:0000256" key="3">
    <source>
        <dbReference type="ARBA" id="ARBA00022454"/>
    </source>
</evidence>
<feature type="compositionally biased region" description="Polar residues" evidence="13">
    <location>
        <begin position="670"/>
        <end position="687"/>
    </location>
</feature>
<dbReference type="GO" id="GO:0140006">
    <property type="term" value="F:histone H3 reader activity"/>
    <property type="evidence" value="ECO:0007669"/>
    <property type="project" value="UniProtKB-ARBA"/>
</dbReference>
<evidence type="ECO:0000256" key="6">
    <source>
        <dbReference type="ARBA" id="ARBA00022833"/>
    </source>
</evidence>
<comment type="caution">
    <text evidence="16">The sequence shown here is derived from an EMBL/GenBank/DDBJ whole genome shotgun (WGS) entry which is preliminary data.</text>
</comment>
<feature type="compositionally biased region" description="Polar residues" evidence="13">
    <location>
        <begin position="60"/>
        <end position="83"/>
    </location>
</feature>
<dbReference type="GO" id="GO:0003677">
    <property type="term" value="F:DNA binding"/>
    <property type="evidence" value="ECO:0007669"/>
    <property type="project" value="InterPro"/>
</dbReference>
<evidence type="ECO:0000256" key="7">
    <source>
        <dbReference type="ARBA" id="ARBA00022853"/>
    </source>
</evidence>
<evidence type="ECO:0000256" key="2">
    <source>
        <dbReference type="ARBA" id="ARBA00004286"/>
    </source>
</evidence>
<dbReference type="Pfam" id="PF10523">
    <property type="entry name" value="BEN"/>
    <property type="match status" value="1"/>
</dbReference>
<keyword evidence="5 12" id="KW-0863">Zinc-finger</keyword>
<dbReference type="SMART" id="SM01025">
    <property type="entry name" value="BEN"/>
    <property type="match status" value="1"/>
</dbReference>
<dbReference type="InterPro" id="IPR018379">
    <property type="entry name" value="BEN_domain"/>
</dbReference>
<feature type="compositionally biased region" description="Basic and acidic residues" evidence="13">
    <location>
        <begin position="46"/>
        <end position="58"/>
    </location>
</feature>
<keyword evidence="8" id="KW-0805">Transcription regulation</keyword>
<keyword evidence="17" id="KW-1185">Reference proteome</keyword>
<keyword evidence="7" id="KW-0156">Chromatin regulator</keyword>
<feature type="region of interest" description="Disordered" evidence="13">
    <location>
        <begin position="888"/>
        <end position="946"/>
    </location>
</feature>
<dbReference type="SUPFAM" id="SSF144232">
    <property type="entry name" value="HIT/MYND zinc finger-like"/>
    <property type="match status" value="1"/>
</dbReference>
<evidence type="ECO:0000313" key="17">
    <source>
        <dbReference type="Proteomes" id="UP001054945"/>
    </source>
</evidence>
<protein>
    <submittedName>
        <fullName evidence="16">BEN domain-containing protein</fullName>
    </submittedName>
</protein>
<feature type="region of interest" description="Disordered" evidence="13">
    <location>
        <begin position="980"/>
        <end position="1003"/>
    </location>
</feature>
<evidence type="ECO:0000256" key="9">
    <source>
        <dbReference type="ARBA" id="ARBA00023117"/>
    </source>
</evidence>
<dbReference type="GO" id="GO:0005737">
    <property type="term" value="C:cytoplasm"/>
    <property type="evidence" value="ECO:0007669"/>
    <property type="project" value="TreeGrafter"/>
</dbReference>
<dbReference type="GO" id="GO:0005634">
    <property type="term" value="C:nucleus"/>
    <property type="evidence" value="ECO:0007669"/>
    <property type="project" value="UniProtKB-SubCell"/>
</dbReference>
<reference evidence="16 17" key="1">
    <citation type="submission" date="2021-06" db="EMBL/GenBank/DDBJ databases">
        <title>Caerostris extrusa draft genome.</title>
        <authorList>
            <person name="Kono N."/>
            <person name="Arakawa K."/>
        </authorList>
    </citation>
    <scope>NUCLEOTIDE SEQUENCE [LARGE SCALE GENOMIC DNA]</scope>
</reference>
<feature type="compositionally biased region" description="Acidic residues" evidence="13">
    <location>
        <begin position="274"/>
        <end position="319"/>
    </location>
</feature>
<sequence>MEILMHVFFGAHDRAWVPVVQCYHLSKRNAYFNSSKDIENDSNENSAKEGDNFGEFRKQSLANSQFLKDNIPSSEVKNDTNGCLASEMNNKKHAEIPKQRDETTESTSDSTKYVSDSKKLEMVLQRIKGYISTADKNDVEKNPDDSENNEIKNYTEKENSNEGEKCKNNFSLEKENPKEEENCIEKDPKESSIAIKDDSKKREISFLSGLVKSKTLPPINIPTISIDDDSEKEKTPVLDVTKKNDSFSLKLIETIASCKAKLGISSELDKIDSDVSEDDDDEEEEEEEEDEEEEQEDEEYEEDEDEEQEEEEEEEEDNEMEKSSDKQKQSEKSVKRVNSSKEGSDSEEESHSHSSETDIEIINEEINSTIVNHVEKEASKNLESGLEINSTKEMEVKKVSDSENKEKCLERTNVLRETEKTLPEKANENKRQEEQFLNEDFAENGGNVVLQKQNENCTLEDKEIADSHLSVSKNCSNVIEADLTEKNILKHDEITLMDINIPESTISSNKESMEDGKMDEDDDIFICPPVKPPTPPLICLDDGTETEPECEENSESISPSKNQNLKSLSVEVSDKISSVFGIPKLPTSARKSMKRVFQTVSSEEESSDEELMIIPNNQRHPLTGAKRTFNNRDRNISLLTGMNNSSLGNISLNAVHPNEENTLKEQSISIDDSTGESNPNCIANSLSKDPLTSDKESTQNITSDSTNSVEDKDAEIVKLRHNMNLIIMEMRASLEADKKQAIETLGLTFERQKQKCIDEAKKKQWCASCHQESRYACCWNTSYCTVICQKRHFPEHRNLCTQLRKLSVEGADKMKTSPSINDGKENKKVLVLNVVPQVDAANLSATHQKETIQQVSLSKLVSPKAPIHLNTSSSSAVQFLIAPVKADGSSTTSSPQLKPAVPKIDNSGVNVDSIEPPDITEKPKNNSLLKPKTSNTLKKNTEEEETNLEDIYFPSPPKISFEGLDTAIPDDNVQFNMPKEEAPEKTASDVEQNTDKKDDSCTEEDINIADFDDTDNEIVNIGRGVEVSARYLNKCLIYGKTAKKLTRCLVDVIFTDMKLLATCSAFGNKSNVTKLTRAALPFRKVEAIIDFVIRRFPEATRSEIVLAINMKCKEARIIVGKASSWGHTKNTLFHKLLTKEQIMDANSKAESSTSSSKPPPTVTHLKKQSTTAVNVQNTITSETASVNTSSLSKKIVTGPNIMRCSPQMLQQRLLL</sequence>
<comment type="subcellular location">
    <subcellularLocation>
        <location evidence="2">Chromosome</location>
    </subcellularLocation>
    <subcellularLocation>
        <location evidence="1">Nucleus</location>
    </subcellularLocation>
</comment>
<evidence type="ECO:0000256" key="5">
    <source>
        <dbReference type="ARBA" id="ARBA00022771"/>
    </source>
</evidence>
<dbReference type="PANTHER" id="PTHR46453">
    <property type="entry name" value="PROTEIN KINASE C-BINDING PROTEIN 1"/>
    <property type="match status" value="1"/>
</dbReference>
<evidence type="ECO:0000256" key="4">
    <source>
        <dbReference type="ARBA" id="ARBA00022723"/>
    </source>
</evidence>
<proteinExistence type="predicted"/>
<dbReference type="GO" id="GO:0003714">
    <property type="term" value="F:transcription corepressor activity"/>
    <property type="evidence" value="ECO:0007669"/>
    <property type="project" value="TreeGrafter"/>
</dbReference>
<feature type="compositionally biased region" description="Basic and acidic residues" evidence="13">
    <location>
        <begin position="320"/>
        <end position="334"/>
    </location>
</feature>
<organism evidence="16 17">
    <name type="scientific">Caerostris extrusa</name>
    <name type="common">Bark spider</name>
    <name type="synonym">Caerostris bankana</name>
    <dbReference type="NCBI Taxonomy" id="172846"/>
    <lineage>
        <taxon>Eukaryota</taxon>
        <taxon>Metazoa</taxon>
        <taxon>Ecdysozoa</taxon>
        <taxon>Arthropoda</taxon>
        <taxon>Chelicerata</taxon>
        <taxon>Arachnida</taxon>
        <taxon>Araneae</taxon>
        <taxon>Araneomorphae</taxon>
        <taxon>Entelegynae</taxon>
        <taxon>Araneoidea</taxon>
        <taxon>Araneidae</taxon>
        <taxon>Caerostris</taxon>
    </lineage>
</organism>
<dbReference type="Gene3D" id="1.10.10.2590">
    <property type="entry name" value="BEN domain"/>
    <property type="match status" value="1"/>
</dbReference>
<dbReference type="EMBL" id="BPLR01013079">
    <property type="protein sequence ID" value="GIY58592.1"/>
    <property type="molecule type" value="Genomic_DNA"/>
</dbReference>
<dbReference type="Proteomes" id="UP001054945">
    <property type="component" value="Unassembled WGS sequence"/>
</dbReference>
<dbReference type="PANTHER" id="PTHR46453:SF4">
    <property type="entry name" value="PHD FINGER PROTEIN 24"/>
    <property type="match status" value="1"/>
</dbReference>
<dbReference type="Pfam" id="PF23460">
    <property type="entry name" value="ZMYND8_CC"/>
    <property type="match status" value="1"/>
</dbReference>
<feature type="domain" description="MYND-type" evidence="14">
    <location>
        <begin position="766"/>
        <end position="800"/>
    </location>
</feature>
<gene>
    <name evidence="16" type="primary">AVEN_261717_1</name>
    <name evidence="16" type="ORF">CEXT_87422</name>
</gene>
<feature type="domain" description="BEN" evidence="15">
    <location>
        <begin position="1022"/>
        <end position="1119"/>
    </location>
</feature>
<feature type="region of interest" description="Disordered" evidence="13">
    <location>
        <begin position="1147"/>
        <end position="1170"/>
    </location>
</feature>
<dbReference type="Pfam" id="PF24324">
    <property type="entry name" value="MYND_ZMYND11_ZMYD8"/>
    <property type="match status" value="1"/>
</dbReference>